<evidence type="ECO:0000313" key="2">
    <source>
        <dbReference type="Proteomes" id="UP000480548"/>
    </source>
</evidence>
<organism evidence="1 2">
    <name type="scientific">Orbilia oligospora</name>
    <name type="common">Nematode-trapping fungus</name>
    <name type="synonym">Arthrobotrys oligospora</name>
    <dbReference type="NCBI Taxonomy" id="2813651"/>
    <lineage>
        <taxon>Eukaryota</taxon>
        <taxon>Fungi</taxon>
        <taxon>Dikarya</taxon>
        <taxon>Ascomycota</taxon>
        <taxon>Pezizomycotina</taxon>
        <taxon>Orbiliomycetes</taxon>
        <taxon>Orbiliales</taxon>
        <taxon>Orbiliaceae</taxon>
        <taxon>Orbilia</taxon>
    </lineage>
</organism>
<name>A0A7C8JSC6_ORBOL</name>
<proteinExistence type="predicted"/>
<comment type="caution">
    <text evidence="1">The sequence shown here is derived from an EMBL/GenBank/DDBJ whole genome shotgun (WGS) entry which is preliminary data.</text>
</comment>
<protein>
    <submittedName>
        <fullName evidence="1">Uncharacterized protein</fullName>
    </submittedName>
</protein>
<dbReference type="EMBL" id="WIQZ01000009">
    <property type="protein sequence ID" value="KAF3143421.1"/>
    <property type="molecule type" value="Genomic_DNA"/>
</dbReference>
<reference evidence="1 2" key="1">
    <citation type="submission" date="2019-06" db="EMBL/GenBank/DDBJ databases">
        <authorList>
            <person name="Palmer J.M."/>
        </authorList>
    </citation>
    <scope>NUCLEOTIDE SEQUENCE [LARGE SCALE GENOMIC DNA]</scope>
    <source>
        <strain evidence="1 2">TWF703</strain>
    </source>
</reference>
<dbReference type="Proteomes" id="UP000480548">
    <property type="component" value="Unassembled WGS sequence"/>
</dbReference>
<dbReference type="AlphaFoldDB" id="A0A7C8JSC6"/>
<gene>
    <name evidence="1" type="ORF">TWF703_010835</name>
</gene>
<accession>A0A7C8JSC6</accession>
<sequence length="71" mass="8301">MLYEIPLLVYNLENLRTYLLKFEDLVRAQIMPVHVTPGARSYNEKVDCAMQNENMAYCITKPISDPYQDES</sequence>
<evidence type="ECO:0000313" key="1">
    <source>
        <dbReference type="EMBL" id="KAF3143421.1"/>
    </source>
</evidence>